<protein>
    <submittedName>
        <fullName evidence="2">Uncharacterized protein</fullName>
    </submittedName>
</protein>
<sequence>MPPSDNTPTMILPATFYDMLDPEYREKLLQLENTFKLVEKEESNIEECFDFIAEFLFQFMIPKEFWDKLFEFGCDERYRISWHVKKVFAPSVYQFYCKKYDFVDMIIYDNQKKIYESDYYLTFDVEIFLYPQKDLGKKMDDYEKYGVYSFIPKSIIQTIEKMTALYSRIKSNEKNVDKWFEALTEVEDEEFVENNIEYRIGNDLTNKELWKLYIEYLKKKDDKQNPFDFEIFDATYFEKLEEKEIQYQPTEKSPLMFHFNAENASTQRFPFKPNLMNYILKNANAYILHNLFKSCKWFYLKNPVLICYTLQPTYQKMNHLNRIQITEQSISIPDCFSLPKTLENIFITTSLALSAKRFPNILPLIYRCTVKYIALTDLILSAEELNILIGHGNVLDLYFWEIKDSSDNYLIVENLLKMVPKIKNFSIYGVQSTPESSKIICELHFENKLEWFSLTGIKNTVFEPKYFTHFIKKNIWSNGELEFEFTRSDERAASVKNFKETINAFIEENWKNEKHKPKFVVHELLE</sequence>
<reference evidence="2" key="1">
    <citation type="submission" date="2022-11" db="UniProtKB">
        <authorList>
            <consortium name="WormBaseParasite"/>
        </authorList>
    </citation>
    <scope>IDENTIFICATION</scope>
</reference>
<accession>A0AC35GW12</accession>
<evidence type="ECO:0000313" key="1">
    <source>
        <dbReference type="Proteomes" id="UP000887580"/>
    </source>
</evidence>
<dbReference type="Proteomes" id="UP000887580">
    <property type="component" value="Unplaced"/>
</dbReference>
<organism evidence="1 2">
    <name type="scientific">Panagrolaimus sp. PS1159</name>
    <dbReference type="NCBI Taxonomy" id="55785"/>
    <lineage>
        <taxon>Eukaryota</taxon>
        <taxon>Metazoa</taxon>
        <taxon>Ecdysozoa</taxon>
        <taxon>Nematoda</taxon>
        <taxon>Chromadorea</taxon>
        <taxon>Rhabditida</taxon>
        <taxon>Tylenchina</taxon>
        <taxon>Panagrolaimomorpha</taxon>
        <taxon>Panagrolaimoidea</taxon>
        <taxon>Panagrolaimidae</taxon>
        <taxon>Panagrolaimus</taxon>
    </lineage>
</organism>
<dbReference type="WBParaSite" id="PS1159_v2.g8827.t1">
    <property type="protein sequence ID" value="PS1159_v2.g8827.t1"/>
    <property type="gene ID" value="PS1159_v2.g8827"/>
</dbReference>
<name>A0AC35GW12_9BILA</name>
<evidence type="ECO:0000313" key="2">
    <source>
        <dbReference type="WBParaSite" id="PS1159_v2.g8827.t1"/>
    </source>
</evidence>
<proteinExistence type="predicted"/>